<gene>
    <name evidence="1" type="ORF">E2C01_006135</name>
</gene>
<keyword evidence="2" id="KW-1185">Reference proteome</keyword>
<organism evidence="1 2">
    <name type="scientific">Portunus trituberculatus</name>
    <name type="common">Swimming crab</name>
    <name type="synonym">Neptunus trituberculatus</name>
    <dbReference type="NCBI Taxonomy" id="210409"/>
    <lineage>
        <taxon>Eukaryota</taxon>
        <taxon>Metazoa</taxon>
        <taxon>Ecdysozoa</taxon>
        <taxon>Arthropoda</taxon>
        <taxon>Crustacea</taxon>
        <taxon>Multicrustacea</taxon>
        <taxon>Malacostraca</taxon>
        <taxon>Eumalacostraca</taxon>
        <taxon>Eucarida</taxon>
        <taxon>Decapoda</taxon>
        <taxon>Pleocyemata</taxon>
        <taxon>Brachyura</taxon>
        <taxon>Eubrachyura</taxon>
        <taxon>Portunoidea</taxon>
        <taxon>Portunidae</taxon>
        <taxon>Portuninae</taxon>
        <taxon>Portunus</taxon>
    </lineage>
</organism>
<sequence length="104" mass="11980">MADRSWHRRVIWCGLPVPRVAEDNTLLLRLETGNIGFVTSLTRRDGCRFLALLVSSCVSRGLLSFESFFVLRGEKYRFCNVLDPERWLPVPWFLTLFSCVSPVS</sequence>
<dbReference type="Proteomes" id="UP000324222">
    <property type="component" value="Unassembled WGS sequence"/>
</dbReference>
<protein>
    <submittedName>
        <fullName evidence="1">Uncharacterized protein</fullName>
    </submittedName>
</protein>
<comment type="caution">
    <text evidence="1">The sequence shown here is derived from an EMBL/GenBank/DDBJ whole genome shotgun (WGS) entry which is preliminary data.</text>
</comment>
<dbReference type="AlphaFoldDB" id="A0A5B7CUG7"/>
<name>A0A5B7CUG7_PORTR</name>
<accession>A0A5B7CUG7</accession>
<reference evidence="1 2" key="1">
    <citation type="submission" date="2019-05" db="EMBL/GenBank/DDBJ databases">
        <title>Another draft genome of Portunus trituberculatus and its Hox gene families provides insights of decapod evolution.</title>
        <authorList>
            <person name="Jeong J.-H."/>
            <person name="Song I."/>
            <person name="Kim S."/>
            <person name="Choi T."/>
            <person name="Kim D."/>
            <person name="Ryu S."/>
            <person name="Kim W."/>
        </authorList>
    </citation>
    <scope>NUCLEOTIDE SEQUENCE [LARGE SCALE GENOMIC DNA]</scope>
    <source>
        <tissue evidence="1">Muscle</tissue>
    </source>
</reference>
<evidence type="ECO:0000313" key="2">
    <source>
        <dbReference type="Proteomes" id="UP000324222"/>
    </source>
</evidence>
<evidence type="ECO:0000313" key="1">
    <source>
        <dbReference type="EMBL" id="MPC13402.1"/>
    </source>
</evidence>
<proteinExistence type="predicted"/>
<dbReference type="EMBL" id="VSRR010000279">
    <property type="protein sequence ID" value="MPC13402.1"/>
    <property type="molecule type" value="Genomic_DNA"/>
</dbReference>